<dbReference type="CDD" id="cd14502">
    <property type="entry name" value="RNA_5'-triphosphatase"/>
    <property type="match status" value="1"/>
</dbReference>
<proteinExistence type="predicted"/>
<dbReference type="Gene3D" id="3.90.190.10">
    <property type="entry name" value="Protein tyrosine phosphatase superfamily"/>
    <property type="match status" value="1"/>
</dbReference>
<dbReference type="AlphaFoldDB" id="A0AAN7TC93"/>
<evidence type="ECO:0000313" key="3">
    <source>
        <dbReference type="EMBL" id="KAK5109140.1"/>
    </source>
</evidence>
<dbReference type="PROSITE" id="PS50056">
    <property type="entry name" value="TYR_PHOSPHATASE_2"/>
    <property type="match status" value="1"/>
</dbReference>
<name>A0AAN7TC93_9PEZI</name>
<evidence type="ECO:0000256" key="1">
    <source>
        <dbReference type="SAM" id="MobiDB-lite"/>
    </source>
</evidence>
<dbReference type="InterPro" id="IPR029021">
    <property type="entry name" value="Prot-tyrosine_phosphatase-like"/>
</dbReference>
<dbReference type="PROSITE" id="PS00383">
    <property type="entry name" value="TYR_PHOSPHATASE_1"/>
    <property type="match status" value="1"/>
</dbReference>
<dbReference type="Proteomes" id="UP001310890">
    <property type="component" value="Unassembled WGS sequence"/>
</dbReference>
<evidence type="ECO:0000259" key="2">
    <source>
        <dbReference type="PROSITE" id="PS50056"/>
    </source>
</evidence>
<dbReference type="PANTHER" id="PTHR10367:SF25">
    <property type="entry name" value="DUAL SPECIFICITY PHOSPHATASE CATALYTIC DOMAIN PROTEIN (AFU_ORTHOLOGUE AFUA_1G03540)"/>
    <property type="match status" value="1"/>
</dbReference>
<dbReference type="FunFam" id="3.90.190.10:FF:000090">
    <property type="entry name" value="Dual specificity phosphatase catalytic domain protein"/>
    <property type="match status" value="1"/>
</dbReference>
<organism evidence="3 4">
    <name type="scientific">Meristemomyces frigidus</name>
    <dbReference type="NCBI Taxonomy" id="1508187"/>
    <lineage>
        <taxon>Eukaryota</taxon>
        <taxon>Fungi</taxon>
        <taxon>Dikarya</taxon>
        <taxon>Ascomycota</taxon>
        <taxon>Pezizomycotina</taxon>
        <taxon>Dothideomycetes</taxon>
        <taxon>Dothideomycetidae</taxon>
        <taxon>Mycosphaerellales</taxon>
        <taxon>Teratosphaeriaceae</taxon>
        <taxon>Meristemomyces</taxon>
    </lineage>
</organism>
<feature type="region of interest" description="Disordered" evidence="1">
    <location>
        <begin position="48"/>
        <end position="88"/>
    </location>
</feature>
<dbReference type="InterPro" id="IPR000387">
    <property type="entry name" value="Tyr_Pase_dom"/>
</dbReference>
<feature type="domain" description="Tyrosine specific protein phosphatases" evidence="2">
    <location>
        <begin position="288"/>
        <end position="353"/>
    </location>
</feature>
<reference evidence="3" key="1">
    <citation type="submission" date="2023-08" db="EMBL/GenBank/DDBJ databases">
        <title>Black Yeasts Isolated from many extreme environments.</title>
        <authorList>
            <person name="Coleine C."/>
            <person name="Stajich J.E."/>
            <person name="Selbmann L."/>
        </authorList>
    </citation>
    <scope>NUCLEOTIDE SEQUENCE</scope>
    <source>
        <strain evidence="3">CCFEE 5401</strain>
    </source>
</reference>
<dbReference type="SUPFAM" id="SSF52799">
    <property type="entry name" value="(Phosphotyrosine protein) phosphatases II"/>
    <property type="match status" value="1"/>
</dbReference>
<comment type="caution">
    <text evidence="3">The sequence shown here is derived from an EMBL/GenBank/DDBJ whole genome shotgun (WGS) entry which is preliminary data.</text>
</comment>
<dbReference type="GO" id="GO:0006370">
    <property type="term" value="P:7-methylguanosine mRNA capping"/>
    <property type="evidence" value="ECO:0007669"/>
    <property type="project" value="TreeGrafter"/>
</dbReference>
<sequence length="382" mass="42339">MATVADSEVGLPGQKIWSAIKVPLFLVAGESDKVTSPHEVEEIGKWLTKHNDSSGGSLAEKGETMSKVDEENVAPDAKPTTQPADASRGIPTTAEYMQLAQYTLTSTDSSPTTTTQTIKEINGISLKDSQNKTHHAFALKTTIFPVPAGHALMYTTATVRILSGLIETFLSHHVDERLTIAWQLQHLTTSGKWDVKNLAKWSSVAPCSEPIAGVFRAMKTMREVDEVHNPRAFVKEFGFMSRRDGVAMVVDISHEAPVYDPKGLEEGGVEYHKFPTVSKLPPTADEVEHFINLIDQLRRSPKLQTASKDGTRPAIGVHCHYGFNRTGFEIVCYLVERLGYRLQDAIEEFAQKRAPGIKHEHFVNELFVRYAVKMDRRGTIVG</sequence>
<accession>A0AAN7TC93</accession>
<dbReference type="PANTHER" id="PTHR10367">
    <property type="entry name" value="MRNA-CAPPING ENZYME"/>
    <property type="match status" value="1"/>
</dbReference>
<dbReference type="InterPro" id="IPR016130">
    <property type="entry name" value="Tyr_Pase_AS"/>
</dbReference>
<dbReference type="GO" id="GO:0004484">
    <property type="term" value="F:mRNA guanylyltransferase activity"/>
    <property type="evidence" value="ECO:0007669"/>
    <property type="project" value="TreeGrafter"/>
</dbReference>
<evidence type="ECO:0000313" key="4">
    <source>
        <dbReference type="Proteomes" id="UP001310890"/>
    </source>
</evidence>
<protein>
    <recommendedName>
        <fullName evidence="2">Tyrosine specific protein phosphatases domain-containing protein</fullName>
    </recommendedName>
</protein>
<gene>
    <name evidence="3" type="ORF">LTR62_007502</name>
</gene>
<dbReference type="InterPro" id="IPR051029">
    <property type="entry name" value="mRNA_Capping_Enz/RNA_Phosphat"/>
</dbReference>
<feature type="compositionally biased region" description="Basic and acidic residues" evidence="1">
    <location>
        <begin position="60"/>
        <end position="70"/>
    </location>
</feature>
<dbReference type="EMBL" id="JAVRRL010000070">
    <property type="protein sequence ID" value="KAK5109140.1"/>
    <property type="molecule type" value="Genomic_DNA"/>
</dbReference>